<comment type="caution">
    <text evidence="3">The sequence shown here is derived from an EMBL/GenBank/DDBJ whole genome shotgun (WGS) entry which is preliminary data.</text>
</comment>
<accession>A0A968GJN5</accession>
<gene>
    <name evidence="3" type="ORF">HCT48_08105</name>
</gene>
<feature type="compositionally biased region" description="Acidic residues" evidence="1">
    <location>
        <begin position="76"/>
        <end position="89"/>
    </location>
</feature>
<proteinExistence type="predicted"/>
<feature type="region of interest" description="Disordered" evidence="1">
    <location>
        <begin position="46"/>
        <end position="89"/>
    </location>
</feature>
<evidence type="ECO:0000313" key="4">
    <source>
        <dbReference type="Proteomes" id="UP000778951"/>
    </source>
</evidence>
<dbReference type="Proteomes" id="UP000778951">
    <property type="component" value="Unassembled WGS sequence"/>
</dbReference>
<dbReference type="RefSeq" id="WP_167696456.1">
    <property type="nucleotide sequence ID" value="NZ_CP118182.1"/>
</dbReference>
<sequence length="89" mass="9851">MIEDIFLILKLASQPAMIGASLIFLLFLFMLLRIVARPNELAKIKKKPKGASMAQKIQSVKGALPKARPAPAKEQTEEDEDDLDDEDVS</sequence>
<dbReference type="AlphaFoldDB" id="A0A968GJN5"/>
<keyword evidence="2" id="KW-0812">Transmembrane</keyword>
<reference evidence="3" key="1">
    <citation type="submission" date="2020-03" db="EMBL/GenBank/DDBJ databases">
        <title>Spirochaetal bacteria isolated from arthropods constitute a novel genus Entomospira genus novum within the order Spirochaetales.</title>
        <authorList>
            <person name="Grana-Miraglia L."/>
            <person name="Sikutova S."/>
            <person name="Fingerle V."/>
            <person name="Sing A."/>
            <person name="Castillo-Ramirez S."/>
            <person name="Margos G."/>
            <person name="Rudolf I."/>
        </authorList>
    </citation>
    <scope>NUCLEOTIDE SEQUENCE</scope>
    <source>
        <strain evidence="3">BR149</strain>
    </source>
</reference>
<feature type="transmembrane region" description="Helical" evidence="2">
    <location>
        <begin position="16"/>
        <end position="36"/>
    </location>
</feature>
<keyword evidence="2" id="KW-1133">Transmembrane helix</keyword>
<organism evidence="3 4">
    <name type="scientific">Entomospira culicis</name>
    <dbReference type="NCBI Taxonomy" id="2719989"/>
    <lineage>
        <taxon>Bacteria</taxon>
        <taxon>Pseudomonadati</taxon>
        <taxon>Spirochaetota</taxon>
        <taxon>Spirochaetia</taxon>
        <taxon>Spirochaetales</taxon>
        <taxon>Spirochaetaceae</taxon>
        <taxon>Entomospira</taxon>
    </lineage>
</organism>
<dbReference type="EMBL" id="JAATLM010000002">
    <property type="protein sequence ID" value="NIZ70169.1"/>
    <property type="molecule type" value="Genomic_DNA"/>
</dbReference>
<evidence type="ECO:0000313" key="3">
    <source>
        <dbReference type="EMBL" id="NIZ70169.1"/>
    </source>
</evidence>
<name>A0A968GJN5_9SPIO</name>
<keyword evidence="2" id="KW-0472">Membrane</keyword>
<protein>
    <submittedName>
        <fullName evidence="3">Uncharacterized protein</fullName>
    </submittedName>
</protein>
<keyword evidence="4" id="KW-1185">Reference proteome</keyword>
<evidence type="ECO:0000256" key="2">
    <source>
        <dbReference type="SAM" id="Phobius"/>
    </source>
</evidence>
<evidence type="ECO:0000256" key="1">
    <source>
        <dbReference type="SAM" id="MobiDB-lite"/>
    </source>
</evidence>